<accession>A0A6C0F034</accession>
<dbReference type="EMBL" id="MN739010">
    <property type="protein sequence ID" value="QHT34807.1"/>
    <property type="molecule type" value="Genomic_DNA"/>
</dbReference>
<protein>
    <submittedName>
        <fullName evidence="1">Uncharacterized protein</fullName>
    </submittedName>
</protein>
<name>A0A6C0F034_9ZZZZ</name>
<organism evidence="1">
    <name type="scientific">viral metagenome</name>
    <dbReference type="NCBI Taxonomy" id="1070528"/>
    <lineage>
        <taxon>unclassified sequences</taxon>
        <taxon>metagenomes</taxon>
        <taxon>organismal metagenomes</taxon>
    </lineage>
</organism>
<dbReference type="AlphaFoldDB" id="A0A6C0F034"/>
<reference evidence="1" key="1">
    <citation type="journal article" date="2020" name="Nature">
        <title>Giant virus diversity and host interactions through global metagenomics.</title>
        <authorList>
            <person name="Schulz F."/>
            <person name="Roux S."/>
            <person name="Paez-Espino D."/>
            <person name="Jungbluth S."/>
            <person name="Walsh D.A."/>
            <person name="Denef V.J."/>
            <person name="McMahon K.D."/>
            <person name="Konstantinidis K.T."/>
            <person name="Eloe-Fadrosh E.A."/>
            <person name="Kyrpides N.C."/>
            <person name="Woyke T."/>
        </authorList>
    </citation>
    <scope>NUCLEOTIDE SEQUENCE</scope>
    <source>
        <strain evidence="1">GVMAG-M-3300009164-40</strain>
    </source>
</reference>
<evidence type="ECO:0000313" key="1">
    <source>
        <dbReference type="EMBL" id="QHT34807.1"/>
    </source>
</evidence>
<proteinExistence type="predicted"/>
<sequence>MKNWAFVAVIVALAVIWYVLKSREGFALEFVDKSNEQKTDQTRVSSFAQETNHFKMMPSQDIPPIGGIETPFRVNAFNSFVPV</sequence>